<evidence type="ECO:0000313" key="1">
    <source>
        <dbReference type="EMBL" id="OBU13203.1"/>
    </source>
</evidence>
<proteinExistence type="predicted"/>
<name>A0A1B8HTI9_9GAMM</name>
<dbReference type="PANTHER" id="PTHR36849">
    <property type="entry name" value="CYTOPLASMIC PROTEIN-RELATED"/>
    <property type="match status" value="1"/>
</dbReference>
<gene>
    <name evidence="1" type="ORF">AYY18_00070</name>
</gene>
<dbReference type="PANTHER" id="PTHR36849:SF1">
    <property type="entry name" value="CYTOPLASMIC PROTEIN"/>
    <property type="match status" value="1"/>
</dbReference>
<dbReference type="EMBL" id="LZEY01000001">
    <property type="protein sequence ID" value="OBU13203.1"/>
    <property type="molecule type" value="Genomic_DNA"/>
</dbReference>
<dbReference type="InterPro" id="IPR052552">
    <property type="entry name" value="YeaO-like"/>
</dbReference>
<dbReference type="Proteomes" id="UP000092377">
    <property type="component" value="Unassembled WGS sequence"/>
</dbReference>
<keyword evidence="2" id="KW-1185">Reference proteome</keyword>
<evidence type="ECO:0000313" key="2">
    <source>
        <dbReference type="Proteomes" id="UP000092377"/>
    </source>
</evidence>
<comment type="caution">
    <text evidence="1">The sequence shown here is derived from an EMBL/GenBank/DDBJ whole genome shotgun (WGS) entry which is preliminary data.</text>
</comment>
<protein>
    <submittedName>
        <fullName evidence="1">MarR family transcriptional regulator</fullName>
    </submittedName>
</protein>
<dbReference type="OrthoDB" id="9790745at2"/>
<dbReference type="AlphaFoldDB" id="A0A1B8HTI9"/>
<dbReference type="Pfam" id="PF22752">
    <property type="entry name" value="DUF488-N3i"/>
    <property type="match status" value="1"/>
</dbReference>
<accession>A0A1B8HTI9</accession>
<organism evidence="1 2">
    <name type="scientific">Morganella psychrotolerans</name>
    <dbReference type="NCBI Taxonomy" id="368603"/>
    <lineage>
        <taxon>Bacteria</taxon>
        <taxon>Pseudomonadati</taxon>
        <taxon>Pseudomonadota</taxon>
        <taxon>Gammaproteobacteria</taxon>
        <taxon>Enterobacterales</taxon>
        <taxon>Morganellaceae</taxon>
        <taxon>Morganella</taxon>
    </lineage>
</organism>
<dbReference type="RefSeq" id="WP_067397988.1">
    <property type="nucleotide sequence ID" value="NZ_LZEY01000001.1"/>
</dbReference>
<reference evidence="2" key="1">
    <citation type="submission" date="2016-06" db="EMBL/GenBank/DDBJ databases">
        <authorList>
            <person name="Butler K."/>
        </authorList>
    </citation>
    <scope>NUCLEOTIDE SEQUENCE [LARGE SCALE GENOMIC DNA]</scope>
    <source>
        <strain evidence="2">GCSL-Mp20</strain>
    </source>
</reference>
<sequence>MIFCKRVYDEVTESDGYRVLVDRLWPRGIKKTDLHYDEWNKDVAPETELRKWFHANTDKFAEFERRYRQELEDRPQSWQPLVVKAEQGNLTLLFAAKDKEHNQAKVLKAFLEEKLSQDVS</sequence>